<dbReference type="PANTHER" id="PTHR43861">
    <property type="entry name" value="TRANS-ACONITATE 2-METHYLTRANSFERASE-RELATED"/>
    <property type="match status" value="1"/>
</dbReference>
<evidence type="ECO:0000313" key="3">
    <source>
        <dbReference type="Proteomes" id="UP000468943"/>
    </source>
</evidence>
<name>A0A6I4SPE9_9SPHN</name>
<dbReference type="CDD" id="cd02440">
    <property type="entry name" value="AdoMet_MTases"/>
    <property type="match status" value="1"/>
</dbReference>
<reference evidence="2 3" key="1">
    <citation type="submission" date="2019-12" db="EMBL/GenBank/DDBJ databases">
        <title>Genomic-based taxomic classification of the family Erythrobacteraceae.</title>
        <authorList>
            <person name="Xu L."/>
        </authorList>
    </citation>
    <scope>NUCLEOTIDE SEQUENCE [LARGE SCALE GENOMIC DNA]</scope>
    <source>
        <strain evidence="2 3">JCM 17802</strain>
    </source>
</reference>
<dbReference type="Proteomes" id="UP000468943">
    <property type="component" value="Unassembled WGS sequence"/>
</dbReference>
<dbReference type="Gene3D" id="3.40.50.150">
    <property type="entry name" value="Vaccinia Virus protein VP39"/>
    <property type="match status" value="1"/>
</dbReference>
<dbReference type="Pfam" id="PF13847">
    <property type="entry name" value="Methyltransf_31"/>
    <property type="match status" value="1"/>
</dbReference>
<keyword evidence="2" id="KW-0489">Methyltransferase</keyword>
<dbReference type="EMBL" id="WTYS01000001">
    <property type="protein sequence ID" value="MXO56717.1"/>
    <property type="molecule type" value="Genomic_DNA"/>
</dbReference>
<dbReference type="OrthoDB" id="9777638at2"/>
<dbReference type="PANTHER" id="PTHR43861:SF1">
    <property type="entry name" value="TRANS-ACONITATE 2-METHYLTRANSFERASE"/>
    <property type="match status" value="1"/>
</dbReference>
<accession>A0A6I4SPE9</accession>
<feature type="domain" description="Methyltransferase" evidence="1">
    <location>
        <begin position="43"/>
        <end position="152"/>
    </location>
</feature>
<comment type="caution">
    <text evidence="2">The sequence shown here is derived from an EMBL/GenBank/DDBJ whole genome shotgun (WGS) entry which is preliminary data.</text>
</comment>
<keyword evidence="3" id="KW-1185">Reference proteome</keyword>
<protein>
    <submittedName>
        <fullName evidence="2">Methyltransferase domain-containing protein</fullName>
    </submittedName>
</protein>
<dbReference type="GO" id="GO:0032259">
    <property type="term" value="P:methylation"/>
    <property type="evidence" value="ECO:0007669"/>
    <property type="project" value="UniProtKB-KW"/>
</dbReference>
<organism evidence="2 3">
    <name type="scientific">Pontixanthobacter gangjinensis</name>
    <dbReference type="NCBI Taxonomy" id="1028742"/>
    <lineage>
        <taxon>Bacteria</taxon>
        <taxon>Pseudomonadati</taxon>
        <taxon>Pseudomonadota</taxon>
        <taxon>Alphaproteobacteria</taxon>
        <taxon>Sphingomonadales</taxon>
        <taxon>Erythrobacteraceae</taxon>
        <taxon>Pontixanthobacter</taxon>
    </lineage>
</organism>
<dbReference type="RefSeq" id="WP_160597883.1">
    <property type="nucleotide sequence ID" value="NZ_WTYS01000001.1"/>
</dbReference>
<dbReference type="AlphaFoldDB" id="A0A6I4SPE9"/>
<dbReference type="InterPro" id="IPR025714">
    <property type="entry name" value="Methyltranfer_dom"/>
</dbReference>
<proteinExistence type="predicted"/>
<sequence length="276" mass="30171">MSNSNEWRDRVGKAWAEEWQRTDRSFGGLTDHLMAKVSERPVMRALDIGCGAGEMSLAMARGHSSAEVIGIDISENLVEIAKERGLHLPNLTFELGDAGQWTRGGFAPDLIFSRHGVMFFDDPIASFGHLAKLAAPDARLVFSCFRSFEENPWAERVAGFLPPGSVFPPDRFSPGPFAFADQVHVAGILQDAGWIDVSFLPVDYAYIAGTGSDAVDDAVSYFLRIGPAARAAAQLTPDEHGHFLARLRRYLTNNADGNIIALRASAWIVSARPGRR</sequence>
<evidence type="ECO:0000259" key="1">
    <source>
        <dbReference type="Pfam" id="PF13847"/>
    </source>
</evidence>
<dbReference type="InterPro" id="IPR029063">
    <property type="entry name" value="SAM-dependent_MTases_sf"/>
</dbReference>
<gene>
    <name evidence="2" type="ORF">GRI36_07455</name>
</gene>
<keyword evidence="2" id="KW-0808">Transferase</keyword>
<dbReference type="GO" id="GO:0008168">
    <property type="term" value="F:methyltransferase activity"/>
    <property type="evidence" value="ECO:0007669"/>
    <property type="project" value="UniProtKB-KW"/>
</dbReference>
<dbReference type="SUPFAM" id="SSF53335">
    <property type="entry name" value="S-adenosyl-L-methionine-dependent methyltransferases"/>
    <property type="match status" value="1"/>
</dbReference>
<evidence type="ECO:0000313" key="2">
    <source>
        <dbReference type="EMBL" id="MXO56717.1"/>
    </source>
</evidence>